<organism evidence="2">
    <name type="scientific">Lygus hesperus</name>
    <name type="common">Western plant bug</name>
    <dbReference type="NCBI Taxonomy" id="30085"/>
    <lineage>
        <taxon>Eukaryota</taxon>
        <taxon>Metazoa</taxon>
        <taxon>Ecdysozoa</taxon>
        <taxon>Arthropoda</taxon>
        <taxon>Hexapoda</taxon>
        <taxon>Insecta</taxon>
        <taxon>Pterygota</taxon>
        <taxon>Neoptera</taxon>
        <taxon>Paraneoptera</taxon>
        <taxon>Hemiptera</taxon>
        <taxon>Heteroptera</taxon>
        <taxon>Panheteroptera</taxon>
        <taxon>Cimicomorpha</taxon>
        <taxon>Miridae</taxon>
        <taxon>Mirini</taxon>
        <taxon>Lygus</taxon>
    </lineage>
</organism>
<feature type="compositionally biased region" description="Low complexity" evidence="1">
    <location>
        <begin position="28"/>
        <end position="40"/>
    </location>
</feature>
<feature type="compositionally biased region" description="Basic and acidic residues" evidence="1">
    <location>
        <begin position="15"/>
        <end position="26"/>
    </location>
</feature>
<feature type="compositionally biased region" description="Polar residues" evidence="1">
    <location>
        <begin position="112"/>
        <end position="125"/>
    </location>
</feature>
<proteinExistence type="predicted"/>
<dbReference type="AlphaFoldDB" id="A0A146LKI3"/>
<feature type="region of interest" description="Disordered" evidence="1">
    <location>
        <begin position="1"/>
        <end position="68"/>
    </location>
</feature>
<feature type="compositionally biased region" description="Basic residues" evidence="1">
    <location>
        <begin position="55"/>
        <end position="64"/>
    </location>
</feature>
<dbReference type="EMBL" id="GDHC01010151">
    <property type="protein sequence ID" value="JAQ08478.1"/>
    <property type="molecule type" value="Transcribed_RNA"/>
</dbReference>
<sequence length="137" mass="14934">MLRIETSKHASSSEQEQHPPLDETAKCHSQQQSQQPQQEHQPAKKHEQYRTNMPKTRRKYKRRATAAAAAAAATTATAATTAGETAACEIAPSTTKLEYQVESIESGASEDFGNTRSLQYAQTPSEHPLTPTSTPPS</sequence>
<reference evidence="2" key="1">
    <citation type="journal article" date="2016" name="Gigascience">
        <title>De novo construction of an expanded transcriptome assembly for the western tarnished plant bug, Lygus hesperus.</title>
        <authorList>
            <person name="Tassone E.E."/>
            <person name="Geib S.M."/>
            <person name="Hall B."/>
            <person name="Fabrick J.A."/>
            <person name="Brent C.S."/>
            <person name="Hull J.J."/>
        </authorList>
    </citation>
    <scope>NUCLEOTIDE SEQUENCE</scope>
</reference>
<gene>
    <name evidence="2" type="ORF">g.25940</name>
</gene>
<feature type="region of interest" description="Disordered" evidence="1">
    <location>
        <begin position="102"/>
        <end position="137"/>
    </location>
</feature>
<evidence type="ECO:0000256" key="1">
    <source>
        <dbReference type="SAM" id="MobiDB-lite"/>
    </source>
</evidence>
<protein>
    <submittedName>
        <fullName evidence="2">Uncharacterized protein</fullName>
    </submittedName>
</protein>
<evidence type="ECO:0000313" key="2">
    <source>
        <dbReference type="EMBL" id="JAQ08478.1"/>
    </source>
</evidence>
<name>A0A146LKI3_LYGHE</name>
<accession>A0A146LKI3</accession>